<dbReference type="InParanoid" id="M1DUG9"/>
<name>M1DUG9_SOLTU</name>
<dbReference type="EnsemblPlants" id="PGSC0003DMT400094606">
    <property type="protein sequence ID" value="PGSC0003DMT400094606"/>
    <property type="gene ID" value="PGSC0003DMG400044177"/>
</dbReference>
<dbReference type="Gramene" id="PGSC0003DMT400094606">
    <property type="protein sequence ID" value="PGSC0003DMT400094606"/>
    <property type="gene ID" value="PGSC0003DMG400044177"/>
</dbReference>
<proteinExistence type="predicted"/>
<reference evidence="3" key="1">
    <citation type="journal article" date="2011" name="Nature">
        <title>Genome sequence and analysis of the tuber crop potato.</title>
        <authorList>
            <consortium name="The Potato Genome Sequencing Consortium"/>
        </authorList>
    </citation>
    <scope>NUCLEOTIDE SEQUENCE [LARGE SCALE GENOMIC DNA]</scope>
    <source>
        <strain evidence="3">cv. DM1-3 516 R44</strain>
    </source>
</reference>
<sequence length="296" mass="33374">MIVEVMVLDESLKSMLGTVLVHDHNRRTTILHIRGPKFRDPKIDFLIYGGDQRSVIPSTVRSTSESSIGTMAPKQAPIYSRKGKSKSVAPSRRMLDEGSDHEYIPETTRGSPTALGPRGAGPDILFHPVTSGASTSSSNGLVPPRAEPSATKPNRWCVEGQYQIYSNTKMFNEHEKMARIITEECRVLTQSLHTVPTIEELFRRYMCEWITQSLGKFSEEMTREFYASYAATVHNDISKQEKPLAQPLLLATFVQKFSIDIFETTICWFIYGSAHNLLINITEYVYRMGVVQSGEF</sequence>
<organism evidence="2 3">
    <name type="scientific">Solanum tuberosum</name>
    <name type="common">Potato</name>
    <dbReference type="NCBI Taxonomy" id="4113"/>
    <lineage>
        <taxon>Eukaryota</taxon>
        <taxon>Viridiplantae</taxon>
        <taxon>Streptophyta</taxon>
        <taxon>Embryophyta</taxon>
        <taxon>Tracheophyta</taxon>
        <taxon>Spermatophyta</taxon>
        <taxon>Magnoliopsida</taxon>
        <taxon>eudicotyledons</taxon>
        <taxon>Gunneridae</taxon>
        <taxon>Pentapetalae</taxon>
        <taxon>asterids</taxon>
        <taxon>lamiids</taxon>
        <taxon>Solanales</taxon>
        <taxon>Solanaceae</taxon>
        <taxon>Solanoideae</taxon>
        <taxon>Solaneae</taxon>
        <taxon>Solanum</taxon>
    </lineage>
</organism>
<dbReference type="PaxDb" id="4113-PGSC0003DMT400094606"/>
<accession>M1DUG9</accession>
<keyword evidence="3" id="KW-1185">Reference proteome</keyword>
<dbReference type="Proteomes" id="UP000011115">
    <property type="component" value="Unassembled WGS sequence"/>
</dbReference>
<dbReference type="AlphaFoldDB" id="M1DUG9"/>
<evidence type="ECO:0000256" key="1">
    <source>
        <dbReference type="SAM" id="MobiDB-lite"/>
    </source>
</evidence>
<evidence type="ECO:0000313" key="3">
    <source>
        <dbReference type="Proteomes" id="UP000011115"/>
    </source>
</evidence>
<evidence type="ECO:0000313" key="2">
    <source>
        <dbReference type="EnsemblPlants" id="PGSC0003DMT400094606"/>
    </source>
</evidence>
<reference evidence="2" key="2">
    <citation type="submission" date="2015-06" db="UniProtKB">
        <authorList>
            <consortium name="EnsemblPlants"/>
        </authorList>
    </citation>
    <scope>IDENTIFICATION</scope>
    <source>
        <strain evidence="2">DM1-3 516 R44</strain>
    </source>
</reference>
<feature type="region of interest" description="Disordered" evidence="1">
    <location>
        <begin position="132"/>
        <end position="152"/>
    </location>
</feature>
<protein>
    <submittedName>
        <fullName evidence="2">Integrase core domain containing protein</fullName>
    </submittedName>
</protein>
<dbReference type="HOGENOM" id="CLU_028647_2_1_1"/>